<gene>
    <name evidence="1" type="ORF">RHSIM_Rhsim09G0067200</name>
</gene>
<dbReference type="InterPro" id="IPR052343">
    <property type="entry name" value="Retrotransposon-Effector_Assoc"/>
</dbReference>
<sequence>MSAALRPWSKMEFGNNVERIRALKENLALMQLHPFSQEQYDREKHLKEELEITMLREEMYLHQRSRINWLNFGDKNSAFFHATVIQRRQRNEMSKIRDKEGHWFTEEANINGQLKVLIPKVLAPESLAQFQPISLCNFNLKVITKVMANRLKGLLNGFVSVNQSAFVPGRMIQDCVIVAHEAFHFLKGFC</sequence>
<evidence type="ECO:0000313" key="2">
    <source>
        <dbReference type="Proteomes" id="UP000626092"/>
    </source>
</evidence>
<dbReference type="Proteomes" id="UP000626092">
    <property type="component" value="Unassembled WGS sequence"/>
</dbReference>
<reference evidence="1" key="1">
    <citation type="submission" date="2019-11" db="EMBL/GenBank/DDBJ databases">
        <authorList>
            <person name="Liu Y."/>
            <person name="Hou J."/>
            <person name="Li T.-Q."/>
            <person name="Guan C.-H."/>
            <person name="Wu X."/>
            <person name="Wu H.-Z."/>
            <person name="Ling F."/>
            <person name="Zhang R."/>
            <person name="Shi X.-G."/>
            <person name="Ren J.-P."/>
            <person name="Chen E.-F."/>
            <person name="Sun J.-M."/>
        </authorList>
    </citation>
    <scope>NUCLEOTIDE SEQUENCE</scope>
    <source>
        <strain evidence="1">Adult_tree_wgs_1</strain>
        <tissue evidence="1">Leaves</tissue>
    </source>
</reference>
<dbReference type="AlphaFoldDB" id="A0A834LET3"/>
<comment type="caution">
    <text evidence="1">The sequence shown here is derived from an EMBL/GenBank/DDBJ whole genome shotgun (WGS) entry which is preliminary data.</text>
</comment>
<organism evidence="1 2">
    <name type="scientific">Rhododendron simsii</name>
    <name type="common">Sims's rhododendron</name>
    <dbReference type="NCBI Taxonomy" id="118357"/>
    <lineage>
        <taxon>Eukaryota</taxon>
        <taxon>Viridiplantae</taxon>
        <taxon>Streptophyta</taxon>
        <taxon>Embryophyta</taxon>
        <taxon>Tracheophyta</taxon>
        <taxon>Spermatophyta</taxon>
        <taxon>Magnoliopsida</taxon>
        <taxon>eudicotyledons</taxon>
        <taxon>Gunneridae</taxon>
        <taxon>Pentapetalae</taxon>
        <taxon>asterids</taxon>
        <taxon>Ericales</taxon>
        <taxon>Ericaceae</taxon>
        <taxon>Ericoideae</taxon>
        <taxon>Rhodoreae</taxon>
        <taxon>Rhododendron</taxon>
    </lineage>
</organism>
<name>A0A834LET3_RHOSS</name>
<protein>
    <recommendedName>
        <fullName evidence="3">Reverse transcriptase domain-containing protein</fullName>
    </recommendedName>
</protein>
<dbReference type="EMBL" id="WJXA01000009">
    <property type="protein sequence ID" value="KAF7132078.1"/>
    <property type="molecule type" value="Genomic_DNA"/>
</dbReference>
<dbReference type="PANTHER" id="PTHR46890">
    <property type="entry name" value="NON-LTR RETROLELEMENT REVERSE TRANSCRIPTASE-LIKE PROTEIN-RELATED"/>
    <property type="match status" value="1"/>
</dbReference>
<evidence type="ECO:0000313" key="1">
    <source>
        <dbReference type="EMBL" id="KAF7132078.1"/>
    </source>
</evidence>
<evidence type="ECO:0008006" key="3">
    <source>
        <dbReference type="Google" id="ProtNLM"/>
    </source>
</evidence>
<accession>A0A834LET3</accession>
<keyword evidence="2" id="KW-1185">Reference proteome</keyword>
<proteinExistence type="predicted"/>
<dbReference type="PANTHER" id="PTHR46890:SF48">
    <property type="entry name" value="RNA-DIRECTED DNA POLYMERASE"/>
    <property type="match status" value="1"/>
</dbReference>
<dbReference type="OrthoDB" id="1935089at2759"/>